<dbReference type="KEGG" id="neq:NEQ030"/>
<feature type="transmembrane region" description="Helical" evidence="1">
    <location>
        <begin position="70"/>
        <end position="93"/>
    </location>
</feature>
<sequence>MDLVITTKLALVDAINPCVLAIQASLLAVLLTKSRRDALIGGILFTITIFIMYLLYGLILHSILSMFYDYVRIFLLVLLLVLAILEIAAYFNYKPGLISIEMPIKLRPLANQLIENTKNPLIAIPLAILLSLFLLPCSSGPYVSFLGLQKTIDWVLLLYYLTIFVSPMILITLLVYYGFSPEKIKEWRDKHIRELHLVAGILLLLVLLYLI</sequence>
<keyword evidence="1" id="KW-0472">Membrane</keyword>
<protein>
    <submittedName>
        <fullName evidence="2">NEQ030</fullName>
    </submittedName>
</protein>
<feature type="transmembrane region" description="Helical" evidence="1">
    <location>
        <begin position="191"/>
        <end position="210"/>
    </location>
</feature>
<dbReference type="AlphaFoldDB" id="Q74MG5"/>
<keyword evidence="1" id="KW-1133">Transmembrane helix</keyword>
<dbReference type="Proteomes" id="UP000000578">
    <property type="component" value="Chromosome"/>
</dbReference>
<evidence type="ECO:0000313" key="2">
    <source>
        <dbReference type="EMBL" id="AAR38885.1"/>
    </source>
</evidence>
<proteinExistence type="predicted"/>
<evidence type="ECO:0000313" key="3">
    <source>
        <dbReference type="Proteomes" id="UP000000578"/>
    </source>
</evidence>
<evidence type="ECO:0000256" key="1">
    <source>
        <dbReference type="SAM" id="Phobius"/>
    </source>
</evidence>
<dbReference type="BioCyc" id="NEQU228908:GJB6-32-MONOMER"/>
<dbReference type="EnsemblBacteria" id="AAR38885">
    <property type="protein sequence ID" value="AAR38885"/>
    <property type="gene ID" value="NEQ030"/>
</dbReference>
<feature type="transmembrane region" description="Helical" evidence="1">
    <location>
        <begin position="121"/>
        <end position="145"/>
    </location>
</feature>
<dbReference type="HOGENOM" id="CLU_102061_0_0_2"/>
<feature type="transmembrane region" description="Helical" evidence="1">
    <location>
        <begin position="38"/>
        <end position="64"/>
    </location>
</feature>
<accession>Q74MG5</accession>
<keyword evidence="3" id="KW-1185">Reference proteome</keyword>
<dbReference type="STRING" id="228908.NEQ030"/>
<feature type="transmembrane region" description="Helical" evidence="1">
    <location>
        <begin position="157"/>
        <end position="179"/>
    </location>
</feature>
<organism evidence="2 3">
    <name type="scientific">Nanoarchaeum equitans (strain Kin4-M)</name>
    <dbReference type="NCBI Taxonomy" id="228908"/>
    <lineage>
        <taxon>Archaea</taxon>
        <taxon>Nanobdellota</taxon>
        <taxon>Candidatus Nanoarchaeia</taxon>
        <taxon>Nanoarchaeales</taxon>
        <taxon>Nanoarchaeaceae</taxon>
        <taxon>Nanoarchaeum</taxon>
    </lineage>
</organism>
<name>Q74MG5_NANEQ</name>
<feature type="transmembrane region" description="Helical" evidence="1">
    <location>
        <begin position="14"/>
        <end position="31"/>
    </location>
</feature>
<gene>
    <name evidence="2" type="ordered locus">NEQ030</name>
</gene>
<dbReference type="EMBL" id="AE017199">
    <property type="protein sequence ID" value="AAR38885.1"/>
    <property type="molecule type" value="Genomic_DNA"/>
</dbReference>
<reference evidence="2 3" key="1">
    <citation type="journal article" date="2003" name="Proc. Natl. Acad. Sci. U.S.A.">
        <title>The genome of Nanoarchaeum equitans: insights into early archaeal evolution and derived parasitism.</title>
        <authorList>
            <person name="Waters E."/>
            <person name="Hohn M.J."/>
            <person name="Ahel I."/>
            <person name="Graham D.E."/>
            <person name="Adams M.D."/>
            <person name="Barnstead M."/>
            <person name="Beeson K.Y."/>
            <person name="Bibbs L."/>
            <person name="Bolanos R."/>
            <person name="Keller M."/>
            <person name="Kretz K."/>
            <person name="Lin X."/>
            <person name="Mathur E."/>
            <person name="Ni J."/>
            <person name="Podar M."/>
            <person name="Richardson T."/>
            <person name="Sutton G.G."/>
            <person name="Simon M."/>
            <person name="Soll D."/>
            <person name="Stetter K.O."/>
            <person name="Short J.M."/>
            <person name="Noordewier M."/>
        </authorList>
    </citation>
    <scope>NUCLEOTIDE SEQUENCE [LARGE SCALE GENOMIC DNA]</scope>
    <source>
        <strain evidence="2 3">Kin4-M</strain>
    </source>
</reference>
<keyword evidence="1" id="KW-0812">Transmembrane</keyword>